<comment type="caution">
    <text evidence="1">The sequence shown here is derived from an EMBL/GenBank/DDBJ whole genome shotgun (WGS) entry which is preliminary data.</text>
</comment>
<accession>A0A5C6WAC2</accession>
<gene>
    <name evidence="1" type="ORF">FS935_00910</name>
</gene>
<dbReference type="Pfam" id="PF14398">
    <property type="entry name" value="ATPgrasp_YheCD"/>
    <property type="match status" value="1"/>
</dbReference>
<dbReference type="AlphaFoldDB" id="A0A5C6WAC2"/>
<name>A0A5C6WAC2_9BACI</name>
<dbReference type="InterPro" id="IPR026838">
    <property type="entry name" value="YheC/D"/>
</dbReference>
<dbReference type="RefSeq" id="WP_146945654.1">
    <property type="nucleotide sequence ID" value="NZ_VOQF01000001.1"/>
</dbReference>
<protein>
    <recommendedName>
        <fullName evidence="3">YheC/YheD family protein</fullName>
    </recommendedName>
</protein>
<evidence type="ECO:0000313" key="1">
    <source>
        <dbReference type="EMBL" id="TXC92792.1"/>
    </source>
</evidence>
<reference evidence="1 2" key="1">
    <citation type="journal article" date="2005" name="Int. J. Syst. Evol. Microbiol.">
        <title>Bacillus litoralis sp. nov., isolated from a tidal flat of the Yellow Sea in Korea.</title>
        <authorList>
            <person name="Yoon J.H."/>
            <person name="Oh T.K."/>
        </authorList>
    </citation>
    <scope>NUCLEOTIDE SEQUENCE [LARGE SCALE GENOMIC DNA]</scope>
    <source>
        <strain evidence="1 2">SW-211</strain>
    </source>
</reference>
<keyword evidence="2" id="KW-1185">Reference proteome</keyword>
<proteinExistence type="predicted"/>
<organism evidence="1 2">
    <name type="scientific">Metabacillus litoralis</name>
    <dbReference type="NCBI Taxonomy" id="152268"/>
    <lineage>
        <taxon>Bacteria</taxon>
        <taxon>Bacillati</taxon>
        <taxon>Bacillota</taxon>
        <taxon>Bacilli</taxon>
        <taxon>Bacillales</taxon>
        <taxon>Bacillaceae</taxon>
        <taxon>Metabacillus</taxon>
    </lineage>
</organism>
<dbReference type="Proteomes" id="UP000321363">
    <property type="component" value="Unassembled WGS sequence"/>
</dbReference>
<dbReference type="EMBL" id="VOQF01000001">
    <property type="protein sequence ID" value="TXC92792.1"/>
    <property type="molecule type" value="Genomic_DNA"/>
</dbReference>
<dbReference type="SUPFAM" id="SSF56059">
    <property type="entry name" value="Glutathione synthetase ATP-binding domain-like"/>
    <property type="match status" value="1"/>
</dbReference>
<sequence>MNEQSNMKPKLGICVGRSTKTTRRTFKRLAQRRISMLENDLFDEIIVFTLENLNIETSTLKGQIYRKKDNKIVIENGAFSIPDVIYMQSEVNHCELQEIEKLMPGRIFNNHFYNKFEGSQILSENKSLRSHLPHSRMLNEIDDLDEALEEFHEFYLKPIRGHSGKGIIWVKKDEDHIKIETAKKTSAVKNSKEIWNLYPKGFSTGKYMIQQGIQTAKWKGKSTDIRLNMNKNGIGDWDVSLLVGRIALKKPFVSRGSDKNMLMYIEPFLKEMFLPEKIITMKKSIIQLGHEIGKTFDDSSYHMGDIGIDLGLDQRGDLWIFEVNHLPYPIRSLKDQDLSFTRPFEYAYYLSQR</sequence>
<dbReference type="OrthoDB" id="7869153at2"/>
<evidence type="ECO:0000313" key="2">
    <source>
        <dbReference type="Proteomes" id="UP000321363"/>
    </source>
</evidence>
<evidence type="ECO:0008006" key="3">
    <source>
        <dbReference type="Google" id="ProtNLM"/>
    </source>
</evidence>